<dbReference type="GO" id="GO:0003677">
    <property type="term" value="F:DNA binding"/>
    <property type="evidence" value="ECO:0007669"/>
    <property type="project" value="InterPro"/>
</dbReference>
<evidence type="ECO:0000313" key="3">
    <source>
        <dbReference type="Proteomes" id="UP000583800"/>
    </source>
</evidence>
<dbReference type="SMART" id="SM00530">
    <property type="entry name" value="HTH_XRE"/>
    <property type="match status" value="1"/>
</dbReference>
<keyword evidence="3" id="KW-1185">Reference proteome</keyword>
<dbReference type="CDD" id="cd00093">
    <property type="entry name" value="HTH_XRE"/>
    <property type="match status" value="1"/>
</dbReference>
<dbReference type="InterPro" id="IPR001387">
    <property type="entry name" value="Cro/C1-type_HTH"/>
</dbReference>
<evidence type="ECO:0000313" key="2">
    <source>
        <dbReference type="EMBL" id="MBB6344977.1"/>
    </source>
</evidence>
<sequence length="390" mass="42403">MTGRAVDPPLERLYSELRHLRRKAGGVSYGDIARKCALSKTTVAAIFTGQGRKNPPRWERVARVFEVLREELERTGVDPDRSLGTREELHRLYVEVTSEPTADGTTGGPVGVTAADRPAPPRGDPWPPIEDLPARLSPEPWPAFGDLFARFPGPGSPGAIDELPEYVPATTAPPEMEAVFAAMDAAPASGATAARLRRWFGPYGVRLLLAVEENNALAAFELGILLRNRDAVEEGSYFLGLARSWDADLTLNVRGLRAGDRVCGSIVKNICRRVAAAYEGVDSFMARVWAGYAETVYDALPLAALVPTRGRHARENPILTLFPSTEMSRIMETYWSAHPVEVAPEVLAALSVVHPPAVGDVASSWSHSPWDCLICQASDISAIANRYGNR</sequence>
<reference evidence="2 3" key="1">
    <citation type="submission" date="2020-08" db="EMBL/GenBank/DDBJ databases">
        <title>Sequencing the genomes of 1000 actinobacteria strains.</title>
        <authorList>
            <person name="Klenk H.-P."/>
        </authorList>
    </citation>
    <scope>NUCLEOTIDE SEQUENCE [LARGE SCALE GENOMIC DNA]</scope>
    <source>
        <strain evidence="2 3">DSM 45913</strain>
    </source>
</reference>
<dbReference type="EMBL" id="JACHJB010000001">
    <property type="protein sequence ID" value="MBB6344977.1"/>
    <property type="molecule type" value="Genomic_DNA"/>
</dbReference>
<name>A0A7X0BYA4_9ACTN</name>
<dbReference type="PROSITE" id="PS50943">
    <property type="entry name" value="HTH_CROC1"/>
    <property type="match status" value="1"/>
</dbReference>
<gene>
    <name evidence="2" type="ORF">FHU36_001486</name>
</gene>
<dbReference type="SUPFAM" id="SSF47413">
    <property type="entry name" value="lambda repressor-like DNA-binding domains"/>
    <property type="match status" value="1"/>
</dbReference>
<accession>A0A7X0BYA4</accession>
<evidence type="ECO:0000259" key="1">
    <source>
        <dbReference type="PROSITE" id="PS50943"/>
    </source>
</evidence>
<dbReference type="RefSeq" id="WP_185083008.1">
    <property type="nucleotide sequence ID" value="NZ_JACHJB010000001.1"/>
</dbReference>
<dbReference type="Proteomes" id="UP000583800">
    <property type="component" value="Unassembled WGS sequence"/>
</dbReference>
<feature type="domain" description="HTH cro/C1-type" evidence="1">
    <location>
        <begin position="17"/>
        <end position="72"/>
    </location>
</feature>
<dbReference type="Pfam" id="PF13560">
    <property type="entry name" value="HTH_31"/>
    <property type="match status" value="1"/>
</dbReference>
<dbReference type="InterPro" id="IPR010982">
    <property type="entry name" value="Lambda_DNA-bd_dom_sf"/>
</dbReference>
<protein>
    <submittedName>
        <fullName evidence="2">Transcriptional regulator with XRE-family HTH domain</fullName>
    </submittedName>
</protein>
<organism evidence="2 3">
    <name type="scientific">Nonomuraea muscovyensis</name>
    <dbReference type="NCBI Taxonomy" id="1124761"/>
    <lineage>
        <taxon>Bacteria</taxon>
        <taxon>Bacillati</taxon>
        <taxon>Actinomycetota</taxon>
        <taxon>Actinomycetes</taxon>
        <taxon>Streptosporangiales</taxon>
        <taxon>Streptosporangiaceae</taxon>
        <taxon>Nonomuraea</taxon>
    </lineage>
</organism>
<comment type="caution">
    <text evidence="2">The sequence shown here is derived from an EMBL/GenBank/DDBJ whole genome shotgun (WGS) entry which is preliminary data.</text>
</comment>
<dbReference type="AlphaFoldDB" id="A0A7X0BYA4"/>
<proteinExistence type="predicted"/>